<dbReference type="Pfam" id="PF00440">
    <property type="entry name" value="TetR_N"/>
    <property type="match status" value="1"/>
</dbReference>
<dbReference type="PROSITE" id="PS50977">
    <property type="entry name" value="HTH_TETR_2"/>
    <property type="match status" value="1"/>
</dbReference>
<dbReference type="Pfam" id="PF14246">
    <property type="entry name" value="TetR_C_7"/>
    <property type="match status" value="1"/>
</dbReference>
<evidence type="ECO:0000256" key="4">
    <source>
        <dbReference type="PROSITE-ProRule" id="PRU00335"/>
    </source>
</evidence>
<dbReference type="PANTHER" id="PTHR30055:SF223">
    <property type="entry name" value="HTH-TYPE TRANSCRIPTIONAL REGULATOR UIDR"/>
    <property type="match status" value="1"/>
</dbReference>
<dbReference type="InterPro" id="IPR039536">
    <property type="entry name" value="TetR_C_Proteobacteria"/>
</dbReference>
<evidence type="ECO:0000256" key="2">
    <source>
        <dbReference type="ARBA" id="ARBA00023125"/>
    </source>
</evidence>
<keyword evidence="3" id="KW-0804">Transcription</keyword>
<dbReference type="EMBL" id="MKIO01000027">
    <property type="protein sequence ID" value="OLP55661.1"/>
    <property type="molecule type" value="Genomic_DNA"/>
</dbReference>
<organism evidence="6 7">
    <name type="scientific">Xaviernesmea rhizosphaerae</name>
    <dbReference type="NCBI Taxonomy" id="1672749"/>
    <lineage>
        <taxon>Bacteria</taxon>
        <taxon>Pseudomonadati</taxon>
        <taxon>Pseudomonadota</taxon>
        <taxon>Alphaproteobacteria</taxon>
        <taxon>Hyphomicrobiales</taxon>
        <taxon>Rhizobiaceae</taxon>
        <taxon>Rhizobium/Agrobacterium group</taxon>
        <taxon>Xaviernesmea</taxon>
    </lineage>
</organism>
<dbReference type="SUPFAM" id="SSF46689">
    <property type="entry name" value="Homeodomain-like"/>
    <property type="match status" value="1"/>
</dbReference>
<feature type="DNA-binding region" description="H-T-H motif" evidence="4">
    <location>
        <begin position="38"/>
        <end position="57"/>
    </location>
</feature>
<name>A0A1Q9AK54_9HYPH</name>
<gene>
    <name evidence="6" type="ORF">BJF92_08310</name>
</gene>
<dbReference type="SUPFAM" id="SSF48498">
    <property type="entry name" value="Tetracyclin repressor-like, C-terminal domain"/>
    <property type="match status" value="1"/>
</dbReference>
<evidence type="ECO:0000256" key="3">
    <source>
        <dbReference type="ARBA" id="ARBA00023163"/>
    </source>
</evidence>
<dbReference type="InterPro" id="IPR009057">
    <property type="entry name" value="Homeodomain-like_sf"/>
</dbReference>
<dbReference type="GO" id="GO:0003700">
    <property type="term" value="F:DNA-binding transcription factor activity"/>
    <property type="evidence" value="ECO:0007669"/>
    <property type="project" value="TreeGrafter"/>
</dbReference>
<reference evidence="6 7" key="1">
    <citation type="submission" date="2016-09" db="EMBL/GenBank/DDBJ databases">
        <title>Rhizobium sp. nov., a novel species isolated from the rice rhizosphere.</title>
        <authorList>
            <person name="Zhao J."/>
            <person name="Zhang X."/>
        </authorList>
    </citation>
    <scope>NUCLEOTIDE SEQUENCE [LARGE SCALE GENOMIC DNA]</scope>
    <source>
        <strain evidence="6 7">MH17</strain>
    </source>
</reference>
<keyword evidence="1" id="KW-0805">Transcription regulation</keyword>
<dbReference type="InterPro" id="IPR001647">
    <property type="entry name" value="HTH_TetR"/>
</dbReference>
<dbReference type="RefSeq" id="WP_075634661.1">
    <property type="nucleotide sequence ID" value="NZ_MKIO01000027.1"/>
</dbReference>
<dbReference type="OrthoDB" id="7185252at2"/>
<sequence length="223" mass="25146">MSPTDGKGPRAQRKAARPMEILEAAFEEFSAQGYAATRVEDIARRVGVTKGTVYVYFESKEVLFGEMMRHLSTPLADTRAHIRSLEGPYPQRIEAFVRYVYQRLVADRKTRELLRLVVAEGARFPHLADRQDEEFMQPLCDAAGEMIREGVACGAFRPTPLAEIPELLISPALLRAVEHLMFDDRRSTDLEDFIAAHLELLWSALLPCEERTGTNGRTARPDA</sequence>
<dbReference type="Gene3D" id="1.10.357.10">
    <property type="entry name" value="Tetracycline Repressor, domain 2"/>
    <property type="match status" value="1"/>
</dbReference>
<dbReference type="Proteomes" id="UP000186143">
    <property type="component" value="Unassembled WGS sequence"/>
</dbReference>
<dbReference type="InterPro" id="IPR036271">
    <property type="entry name" value="Tet_transcr_reg_TetR-rel_C_sf"/>
</dbReference>
<dbReference type="FunFam" id="1.10.10.60:FF:000141">
    <property type="entry name" value="TetR family transcriptional regulator"/>
    <property type="match status" value="1"/>
</dbReference>
<comment type="caution">
    <text evidence="6">The sequence shown here is derived from an EMBL/GenBank/DDBJ whole genome shotgun (WGS) entry which is preliminary data.</text>
</comment>
<dbReference type="PRINTS" id="PR00455">
    <property type="entry name" value="HTHTETR"/>
</dbReference>
<proteinExistence type="predicted"/>
<evidence type="ECO:0000259" key="5">
    <source>
        <dbReference type="PROSITE" id="PS50977"/>
    </source>
</evidence>
<evidence type="ECO:0000313" key="6">
    <source>
        <dbReference type="EMBL" id="OLP55661.1"/>
    </source>
</evidence>
<feature type="domain" description="HTH tetR-type" evidence="5">
    <location>
        <begin position="15"/>
        <end position="75"/>
    </location>
</feature>
<keyword evidence="2 4" id="KW-0238">DNA-binding</keyword>
<evidence type="ECO:0000313" key="7">
    <source>
        <dbReference type="Proteomes" id="UP000186143"/>
    </source>
</evidence>
<accession>A0A1Q9AK54</accession>
<dbReference type="GO" id="GO:0000976">
    <property type="term" value="F:transcription cis-regulatory region binding"/>
    <property type="evidence" value="ECO:0007669"/>
    <property type="project" value="TreeGrafter"/>
</dbReference>
<dbReference type="PANTHER" id="PTHR30055">
    <property type="entry name" value="HTH-TYPE TRANSCRIPTIONAL REGULATOR RUTR"/>
    <property type="match status" value="1"/>
</dbReference>
<dbReference type="AlphaFoldDB" id="A0A1Q9AK54"/>
<protein>
    <recommendedName>
        <fullName evidence="5">HTH tetR-type domain-containing protein</fullName>
    </recommendedName>
</protein>
<dbReference type="InterPro" id="IPR050109">
    <property type="entry name" value="HTH-type_TetR-like_transc_reg"/>
</dbReference>
<evidence type="ECO:0000256" key="1">
    <source>
        <dbReference type="ARBA" id="ARBA00023015"/>
    </source>
</evidence>